<evidence type="ECO:0000313" key="6">
    <source>
        <dbReference type="Proteomes" id="UP000244754"/>
    </source>
</evidence>
<dbReference type="SUPFAM" id="SSF55031">
    <property type="entry name" value="Bacterial exopeptidase dimerisation domain"/>
    <property type="match status" value="1"/>
</dbReference>
<dbReference type="Pfam" id="PF07687">
    <property type="entry name" value="M20_dimer"/>
    <property type="match status" value="1"/>
</dbReference>
<dbReference type="Pfam" id="PF01546">
    <property type="entry name" value="Peptidase_M20"/>
    <property type="match status" value="1"/>
</dbReference>
<dbReference type="InterPro" id="IPR050072">
    <property type="entry name" value="Peptidase_M20A"/>
</dbReference>
<dbReference type="Proteomes" id="UP000244754">
    <property type="component" value="Chromosome"/>
</dbReference>
<dbReference type="Gene3D" id="3.30.70.360">
    <property type="match status" value="1"/>
</dbReference>
<name>A0A2S0WDE0_9CORY</name>
<dbReference type="NCBIfam" id="TIGR01900">
    <property type="entry name" value="dapE-gram_pos"/>
    <property type="match status" value="1"/>
</dbReference>
<dbReference type="RefSeq" id="WP_108403797.1">
    <property type="nucleotide sequence ID" value="NZ_CP026948.1"/>
</dbReference>
<dbReference type="PANTHER" id="PTHR43808:SF31">
    <property type="entry name" value="N-ACETYL-L-CITRULLINE DEACETYLASE"/>
    <property type="match status" value="1"/>
</dbReference>
<gene>
    <name evidence="5" type="ORF">C3E79_04220</name>
</gene>
<dbReference type="PANTHER" id="PTHR43808">
    <property type="entry name" value="ACETYLORNITHINE DEACETYLASE"/>
    <property type="match status" value="1"/>
</dbReference>
<evidence type="ECO:0000256" key="1">
    <source>
        <dbReference type="ARBA" id="ARBA00022723"/>
    </source>
</evidence>
<dbReference type="GO" id="GO:0009014">
    <property type="term" value="F:succinyl-diaminopimelate desuccinylase activity"/>
    <property type="evidence" value="ECO:0007669"/>
    <property type="project" value="UniProtKB-UniRule"/>
</dbReference>
<evidence type="ECO:0000259" key="4">
    <source>
        <dbReference type="Pfam" id="PF07687"/>
    </source>
</evidence>
<dbReference type="KEGG" id="clia:C3E79_04220"/>
<keyword evidence="6" id="KW-1185">Reference proteome</keyword>
<dbReference type="GO" id="GO:0046872">
    <property type="term" value="F:metal ion binding"/>
    <property type="evidence" value="ECO:0007669"/>
    <property type="project" value="UniProtKB-KW"/>
</dbReference>
<keyword evidence="2" id="KW-0378">Hydrolase</keyword>
<feature type="domain" description="Peptidase M20 dimerisation" evidence="4">
    <location>
        <begin position="173"/>
        <end position="271"/>
    </location>
</feature>
<dbReference type="InterPro" id="IPR011650">
    <property type="entry name" value="Peptidase_M20_dimer"/>
</dbReference>
<evidence type="ECO:0000256" key="3">
    <source>
        <dbReference type="NCBIfam" id="TIGR01900"/>
    </source>
</evidence>
<reference evidence="6" key="1">
    <citation type="submission" date="2018-01" db="EMBL/GenBank/DDBJ databases">
        <authorList>
            <person name="Li J."/>
        </authorList>
    </citation>
    <scope>NUCLEOTIDE SEQUENCE [LARGE SCALE GENOMIC DNA]</scope>
    <source>
        <strain evidence="6">2184</strain>
    </source>
</reference>
<evidence type="ECO:0000256" key="2">
    <source>
        <dbReference type="ARBA" id="ARBA00022801"/>
    </source>
</evidence>
<dbReference type="GO" id="GO:0009089">
    <property type="term" value="P:lysine biosynthetic process via diaminopimelate"/>
    <property type="evidence" value="ECO:0007669"/>
    <property type="project" value="UniProtKB-UniRule"/>
</dbReference>
<dbReference type="AlphaFoldDB" id="A0A2S0WDE0"/>
<proteinExistence type="predicted"/>
<dbReference type="OrthoDB" id="7055905at2"/>
<dbReference type="InterPro" id="IPR036264">
    <property type="entry name" value="Bact_exopeptidase_dim_dom"/>
</dbReference>
<dbReference type="InterPro" id="IPR002933">
    <property type="entry name" value="Peptidase_M20"/>
</dbReference>
<dbReference type="EC" id="3.5.1.18" evidence="3"/>
<sequence>MRGVADLNLCADPVELTAALIDIESPSHHERPLADAIEAALHTLEGVEVIRTGNTVVARTHHGLGQRVVLAGHIDTVPLAGNTPHRIEDETLYGCGAVDMKSGLACYLGAFARLSAPGASAVDLTLIAYECEEVAITDNGLYHLERDHPELLAGDIALLGEPSGAVIEAGCQGTIRVFVEARGVRAHSARSWLGDNAAHKLAGVLTRVANYSPRRVTIAGCEYREGLNVVGMDGFVATNTIPDAARLTINFRFAPDRSVEDAKAHLVDVLALEEGLELVFDDVAPGAMPGLDQPVARDLVRAVGGEVRAKFGWTDVSRFSTLGIPAVNFGPGDPGYAHKVDEQCPTEQIRTVARVLGEYLAAR</sequence>
<accession>A0A2S0WDE0</accession>
<organism evidence="5 6">
    <name type="scientific">Corynebacterium liangguodongii</name>
    <dbReference type="NCBI Taxonomy" id="2079535"/>
    <lineage>
        <taxon>Bacteria</taxon>
        <taxon>Bacillati</taxon>
        <taxon>Actinomycetota</taxon>
        <taxon>Actinomycetes</taxon>
        <taxon>Mycobacteriales</taxon>
        <taxon>Corynebacteriaceae</taxon>
        <taxon>Corynebacterium</taxon>
    </lineage>
</organism>
<keyword evidence="1" id="KW-0479">Metal-binding</keyword>
<dbReference type="InterPro" id="IPR010174">
    <property type="entry name" value="Succinyl-DAP_deSuclase_DapE"/>
</dbReference>
<dbReference type="SUPFAM" id="SSF53187">
    <property type="entry name" value="Zn-dependent exopeptidases"/>
    <property type="match status" value="1"/>
</dbReference>
<protein>
    <recommendedName>
        <fullName evidence="3">Succinyl-diaminopimelate desuccinylase</fullName>
        <ecNumber evidence="3">3.5.1.18</ecNumber>
    </recommendedName>
</protein>
<dbReference type="EMBL" id="CP026948">
    <property type="protein sequence ID" value="AWB83788.1"/>
    <property type="molecule type" value="Genomic_DNA"/>
</dbReference>
<dbReference type="GO" id="GO:0006526">
    <property type="term" value="P:L-arginine biosynthetic process"/>
    <property type="evidence" value="ECO:0007669"/>
    <property type="project" value="TreeGrafter"/>
</dbReference>
<dbReference type="Gene3D" id="3.40.630.10">
    <property type="entry name" value="Zn peptidases"/>
    <property type="match status" value="1"/>
</dbReference>
<evidence type="ECO:0000313" key="5">
    <source>
        <dbReference type="EMBL" id="AWB83788.1"/>
    </source>
</evidence>
<dbReference type="GO" id="GO:0008777">
    <property type="term" value="F:acetylornithine deacetylase activity"/>
    <property type="evidence" value="ECO:0007669"/>
    <property type="project" value="TreeGrafter"/>
</dbReference>